<evidence type="ECO:0000313" key="4">
    <source>
        <dbReference type="Proteomes" id="UP000051952"/>
    </source>
</evidence>
<evidence type="ECO:0000313" key="3">
    <source>
        <dbReference type="EMBL" id="CUF06552.1"/>
    </source>
</evidence>
<feature type="transmembrane region" description="Helical" evidence="2">
    <location>
        <begin position="12"/>
        <end position="33"/>
    </location>
</feature>
<feature type="compositionally biased region" description="Low complexity" evidence="1">
    <location>
        <begin position="101"/>
        <end position="123"/>
    </location>
</feature>
<keyword evidence="4" id="KW-1185">Reference proteome</keyword>
<dbReference type="Proteomes" id="UP000051952">
    <property type="component" value="Unassembled WGS sequence"/>
</dbReference>
<reference evidence="4" key="1">
    <citation type="submission" date="2015-09" db="EMBL/GenBank/DDBJ databases">
        <authorList>
            <consortium name="Pathogen Informatics"/>
        </authorList>
    </citation>
    <scope>NUCLEOTIDE SEQUENCE [LARGE SCALE GENOMIC DNA]</scope>
    <source>
        <strain evidence="4">Lake Konstanz</strain>
    </source>
</reference>
<feature type="region of interest" description="Disordered" evidence="1">
    <location>
        <begin position="75"/>
        <end position="146"/>
    </location>
</feature>
<dbReference type="AlphaFoldDB" id="A0A0S4IPV9"/>
<dbReference type="VEuPathDB" id="TriTrypDB:BSAL_58675"/>
<feature type="compositionally biased region" description="Low complexity" evidence="1">
    <location>
        <begin position="75"/>
        <end position="93"/>
    </location>
</feature>
<gene>
    <name evidence="3" type="ORF">BSAL_58675</name>
</gene>
<feature type="compositionally biased region" description="Low complexity" evidence="1">
    <location>
        <begin position="131"/>
        <end position="146"/>
    </location>
</feature>
<evidence type="ECO:0000256" key="1">
    <source>
        <dbReference type="SAM" id="MobiDB-lite"/>
    </source>
</evidence>
<organism evidence="3 4">
    <name type="scientific">Bodo saltans</name>
    <name type="common">Flagellated protozoan</name>
    <dbReference type="NCBI Taxonomy" id="75058"/>
    <lineage>
        <taxon>Eukaryota</taxon>
        <taxon>Discoba</taxon>
        <taxon>Euglenozoa</taxon>
        <taxon>Kinetoplastea</taxon>
        <taxon>Metakinetoplastina</taxon>
        <taxon>Eubodonida</taxon>
        <taxon>Bodonidae</taxon>
        <taxon>Bodo</taxon>
    </lineage>
</organism>
<evidence type="ECO:0000256" key="2">
    <source>
        <dbReference type="SAM" id="Phobius"/>
    </source>
</evidence>
<dbReference type="EMBL" id="CYKH01000235">
    <property type="protein sequence ID" value="CUF06552.1"/>
    <property type="molecule type" value="Genomic_DNA"/>
</dbReference>
<keyword evidence="2" id="KW-1133">Transmembrane helix</keyword>
<accession>A0A0S4IPV9</accession>
<protein>
    <submittedName>
        <fullName evidence="3">Membrane-associated protein, putative</fullName>
    </submittedName>
</protein>
<proteinExistence type="predicted"/>
<sequence length="146" mass="16103">MSDNNDDQVTIFPAVFGALAVTIFIVAVVRIFCIRRYMYTRPVVVYSVVTTDAVVDGGAGGPYYPYNQQQQQAVYGQPVYGQPGQQPYTQQPYPQQPPPQQVYGNATYQPQQPQGGPVYAAPPQGSPLYAPQPQNTQQPQAQQSIY</sequence>
<name>A0A0S4IPV9_BODSA</name>
<keyword evidence="2" id="KW-0472">Membrane</keyword>
<keyword evidence="2" id="KW-0812">Transmembrane</keyword>